<evidence type="ECO:0000256" key="3">
    <source>
        <dbReference type="ARBA" id="ARBA00022645"/>
    </source>
</evidence>
<dbReference type="Gene3D" id="2.130.10.10">
    <property type="entry name" value="YVTN repeat-like/Quinoprotein amine dehydrogenase"/>
    <property type="match status" value="3"/>
</dbReference>
<dbReference type="PROSITE" id="PS50082">
    <property type="entry name" value="WD_REPEATS_2"/>
    <property type="match status" value="2"/>
</dbReference>
<dbReference type="GO" id="GO:0004181">
    <property type="term" value="F:metallocarboxypeptidase activity"/>
    <property type="evidence" value="ECO:0007669"/>
    <property type="project" value="InterPro"/>
</dbReference>
<dbReference type="InterPro" id="IPR001680">
    <property type="entry name" value="WD40_rpt"/>
</dbReference>
<dbReference type="Proteomes" id="UP000887575">
    <property type="component" value="Unassembled WGS sequence"/>
</dbReference>
<keyword evidence="5" id="KW-0479">Metal-binding</keyword>
<evidence type="ECO:0000256" key="7">
    <source>
        <dbReference type="ARBA" id="ARBA00022833"/>
    </source>
</evidence>
<comment type="cofactor">
    <cofactor evidence="1">
        <name>Zn(2+)</name>
        <dbReference type="ChEBI" id="CHEBI:29105"/>
    </cofactor>
</comment>
<feature type="region of interest" description="Disordered" evidence="11">
    <location>
        <begin position="2411"/>
        <end position="2442"/>
    </location>
</feature>
<feature type="compositionally biased region" description="Polar residues" evidence="11">
    <location>
        <begin position="2677"/>
        <end position="2690"/>
    </location>
</feature>
<proteinExistence type="inferred from homology"/>
<keyword evidence="13" id="KW-1185">Reference proteome</keyword>
<evidence type="ECO:0000256" key="8">
    <source>
        <dbReference type="ARBA" id="ARBA00023180"/>
    </source>
</evidence>
<evidence type="ECO:0000256" key="10">
    <source>
        <dbReference type="PROSITE-ProRule" id="PRU01379"/>
    </source>
</evidence>
<dbReference type="SMART" id="SM00320">
    <property type="entry name" value="WD40"/>
    <property type="match status" value="10"/>
</dbReference>
<keyword evidence="4" id="KW-0645">Protease</keyword>
<dbReference type="FunFam" id="3.40.630.10:FF:000020">
    <property type="entry name" value="Carboxypeptidase D"/>
    <property type="match status" value="1"/>
</dbReference>
<dbReference type="FunFam" id="2.130.10.10:FF:000651">
    <property type="entry name" value="RaBConnectin related"/>
    <property type="match status" value="1"/>
</dbReference>
<evidence type="ECO:0000256" key="9">
    <source>
        <dbReference type="PROSITE-ProRule" id="PRU00221"/>
    </source>
</evidence>
<evidence type="ECO:0000256" key="11">
    <source>
        <dbReference type="SAM" id="MobiDB-lite"/>
    </source>
</evidence>
<evidence type="ECO:0000256" key="6">
    <source>
        <dbReference type="ARBA" id="ARBA00022801"/>
    </source>
</evidence>
<comment type="similarity">
    <text evidence="2 10">Belongs to the peptidase M14 family.</text>
</comment>
<feature type="repeat" description="WD" evidence="9">
    <location>
        <begin position="2823"/>
        <end position="2851"/>
    </location>
</feature>
<dbReference type="Gene3D" id="3.40.630.10">
    <property type="entry name" value="Zn peptidases"/>
    <property type="match status" value="1"/>
</dbReference>
<dbReference type="InterPro" id="IPR052208">
    <property type="entry name" value="DmX-like/RAVE_component"/>
</dbReference>
<keyword evidence="8" id="KW-0325">Glycoprotein</keyword>
<feature type="region of interest" description="Disordered" evidence="11">
    <location>
        <begin position="421"/>
        <end position="465"/>
    </location>
</feature>
<dbReference type="Pfam" id="PF00246">
    <property type="entry name" value="Peptidase_M14"/>
    <property type="match status" value="1"/>
</dbReference>
<evidence type="ECO:0000256" key="1">
    <source>
        <dbReference type="ARBA" id="ARBA00001947"/>
    </source>
</evidence>
<evidence type="ECO:0000256" key="5">
    <source>
        <dbReference type="ARBA" id="ARBA00022723"/>
    </source>
</evidence>
<dbReference type="GO" id="GO:0008270">
    <property type="term" value="F:zinc ion binding"/>
    <property type="evidence" value="ECO:0007669"/>
    <property type="project" value="InterPro"/>
</dbReference>
<feature type="active site" description="Proton donor/acceptor" evidence="10">
    <location>
        <position position="3410"/>
    </location>
</feature>
<reference evidence="14" key="1">
    <citation type="submission" date="2024-02" db="UniProtKB">
        <authorList>
            <consortium name="WormBaseParasite"/>
        </authorList>
    </citation>
    <scope>IDENTIFICATION</scope>
</reference>
<sequence length="3564" mass="397188">MSAHQIITGALNQGEHVFSVGSVDGINFTVCAVGANIVILASNFERVQVIPGIGQNDGHIVSSVSSCQDSGKIAATYGNVIRIFEPSHHNFEKSKHRLDYHWFETHSLTVKGPISTVIWNLEGLRLLVAVRDELLLYQHRSLQQNSMPRPQSTSVMFSISDLNQEGSSDQWNLIWTKRLPEAPKYIRYSPDGCFIATAGEDDKTVKVWYENTGSLTSDGATSFSYVSLQHPSLVNGFEWRRVGRYMPRRCISNVLITWCADNTSRIWKESPPIESTLVEISGAGSDLNWMNYSRHGGKLGTIKKARNKILGKLNNLTPEKNGKTSEASMQSKKSRVLTLHDTPPQPIVLPEPAVNVNFYLASSINAETDCLLVPTMEGSTHAKKPFAVHWMNNKELVYSQGAEKLLAETLLSNLLEKRTASIPEDEAEDEEAADRISSENITSPVSTISTPARQSGTNGSDHSTNDLLDVKLVDEMKMDEKSVNQSINQLIDQWMRSNDILFTIHPVDGSLLTWTIEWLDDLHRQPSISFSSRFPSAFPLTDAASLQTSLHTFNPHDPIYVDVLQRFGQSQQTTTLIEKSLTPSIYMLTNHENGSLNLWRINMEEASHYATILNIVHTSRMCGHRFQISQVMPHPVLPLMITTSQFTATEHIGENELKDSLSEIILWKIGFVGPLCRSGGVSELARMAAHSSASFRHMAWIPAILPSSTLGTVCNSPSSCFIATVGYDLVLYQAVVDARSLLAEIYNAKRTRDESPARSSSRSLTPSQRALEQTGTPITDTFKVVSTQSTNKPGCVIEVAAIRGALTDSKVLLLHVFNERLIVEDDDTLLNDTIANSSVVNDRSRALSFSDRYFIVLIQREDNVDRLIMYSLNLASQQPKPIPILDSENLPDAKGFLRPASPIPPSVARLQTEQYRVCDQALTLPKGVRIVNATPAAGHLSSSSLYPACKAPYVLTTSCTDDIVRFWKCTQIDSPNGISKFEWKEWQMISDSKPSMLEIDGTVYALSAAHSGRLACAYDPRIGQYDVDDRPTKIDIGVFECESSGGVEWMREDTISISNIVFPQVRVPRIEDFSATSGGMIDAAMAGIQSLHPSPSVVMSASGTLSRPQSLLFQNLPSSRTNLSSANIHHDTHLLPFSNATLSLSSHPSANQLNLHVPQEESIRRVLSSSALKAQETFDNMSISDMIRIDWVSTEDGAHMLTVGVISNIYLYTQISQDQAQKNVVAMRDSEVNIRRPSLRKSSSLAAPEHVHNKLTRWVCTRVFQLQSADGLPPIPTTLHWVRDGLLIVGMQTEMRCYNQWNLKPKQDKEVKPELNARRRGTAGSTLGISPSHSMLDQLGKKAKEQDRTRAKLLFEASKKSIHYVPPAIQPDIEAENLVETFSGLGLFEFSRNASPILPQYHPKQLLVLLNAGRTRRVKAILLHILQSLKLGISMDEAPDYDEVDDISPLPLYALIAADAVEDTDVQGQKAEDIHGENDYQTLFGNAVDEENLDDLLNEEEQGRKRNLSSGSESGSIKERTGIQIVFSSKHNRALTEHLTHAHLPGLSSVDQMHLLAISDTLSHFSPDVMDKLTQANASMKPAARSVLGEHAQAGGYAAAAGGVDTVDECGLRFLMAMKQHEYLLICLPLMQRQQLKVKGLSSAHIIWALHSETETELMNAIPCMHKSNPSWDELRTLGAAWWMRSTASLKVTVEKLAKAAYQANQDPMDAALFYLALKKKNVLTHLFKSSRTTMMAEFFMNDFSEIHWQKVAMKNAFVLMSKQRFAHAAAFFLLANSLRDALQTILHRLNDLQLAMVVLRIYEQDPEAQQNMMKEILCREILGQSVDEFEEMRGKTDDDFALNRNASRDPFIRSMAYWLLKDYTRSAHTLVEEASSWRLDANKPELFTLSNIFNFYTYLRLHPLVVRQKLTDAGTQIGSTEKFLGIARQMEQMLTPAERRLFFRTAAEHMAHGCPMLALDVLSRLPKHIQIAMPGSDSIRAMFIDETPSLNGISAKPEPVNVDWSQPTNVVKEDELKLDWDDDEEEEDEAEQTMKIEEKPEIVETKIDSQLEPILKNEGPLDIIAQQLRFVASLRILTEELSTLASGYVVDGGQLRYQLFNWLESEVEVLKNLCDYRTTDTQNEVDITDEGTDFVSSRSHSPVPMHEALKNDSAEFNARVRIGVKRRRWLASNQKLLRSFTSYCQLHMAQSHRLTSALMELLLLLLEVQTDTGMNNLAGLPDSNSFPLLVSSVSPLRMFVTSPLLFIEMQCHDLLSSIAELSNVPQLKESALLKYSKLYGISLGLSSCLYQSLSETDSFHRSQLRHQTSANGVLTRRSRNISTRDDELRVSTAPARWPGVDTLVALLGRERDEETPQLRLLLAECFISVFMSLFTYAMASYDARWLYRLTSHAIGPREFAAIFGGGGEKRLKSIPPVRPPRPSAPRQSHEIPKTNDNTGEPVAVIDSTTLRAKLHAKVFGADAPITLSASTGSSVMPLIEQTVLKWVPPSKNIVQLFAEKPTLGTNEMGIDYDSETDSDDEQKKIHDYDDEDDYCSAADPDSYAWAILRVALVENVIIRLKQYLVLAGFDPSDIPSTAPRIASILHVLCNWSSELVLDLQTKAPVEDLLPSMVLDPTEQHQGPSMSKYRVLLRPNNTPFESDDPKVLPVRRLWSYLVRQEHLMGIFVRHIFRSQGQQEQKSGKNDSTLHGMSKEEKQISEPYKIVQKDHEPIVAFAVNPDKLGWLVVSTGRELQEMDISSLLENASAPVSWLNNRTELDVEFSTLKKDTLKDNDDYQLINTGNPKTSGPNLSLTPFIIDRSRMGLRKMFKRTITGIRRMDGHPTAPFYVTGSSDGSIRVWEWGVGQPVYTARVAGQHAKVTKIVFSANGNKFAAVDGDGMLCLWQAGQAQEPKKPFFNVKCHNKTATEVGFIGQSASQLVTAGTSSGDINLCLWDTLMPSSKSCVQSWSCHPEGATCALYVPSQHAIFSGGRHGEICVWDVRAHAMRSTVKAFESNQAVRTLAADPSHDTMIVAGSSDGDIKIWSADVNPQLIYHLPGEHTAKSGFSFRQVSANNVQGVQQLYIDPNMRLFSCGADNSLKIRKSFVMAVPMRDSRLTVFVGLFALFVTANSAPNPGDEWKNYHSHEELIGKLAEINKKCPDITSLYSIGRSVEERELLVIQFSTTPGSHEFLKPELKYIGNMHGNEPVGRELLIKLADELCSGYQKKDKEVVSLLNSTSIHILPSMNPDGFELALNTPPAQRQWLTGRSNANGIDLNRDFPDLDSVFYALEEHKVPKFDHLMEMFDESKERQVETVSVGRWILSLPWVLSANLHEGDLVANYPFDSTPHEAPSKYSASPDDGTFRWLAQTYAQAHAHMSKPDHPPCDGTTRDAFGTQGGITNGAKWYSVAGGMQDFNYLATNAMEVTLELACEKMPAGNTLPQLWEDNKKALFEYMWKIHSGVKGAVTDGITGEPIEEAAVWVMNGTSSLPIKHAVQTGLGGEYYRLLPEGKYEIVVEAEGYELGRQNVTVKNAVRDSALLVNFALKPLAVEEPVMSEQEEQEAQEEQELPLDLEENMAPFLL</sequence>
<evidence type="ECO:0000256" key="4">
    <source>
        <dbReference type="ARBA" id="ARBA00022670"/>
    </source>
</evidence>
<dbReference type="PRINTS" id="PR00765">
    <property type="entry name" value="CRBOXYPTASEA"/>
</dbReference>
<keyword evidence="6" id="KW-0378">Hydrolase</keyword>
<name>A0AAF3EYN0_9BILA</name>
<evidence type="ECO:0000313" key="13">
    <source>
        <dbReference type="Proteomes" id="UP000887575"/>
    </source>
</evidence>
<dbReference type="Pfam" id="PF00400">
    <property type="entry name" value="WD40"/>
    <property type="match status" value="3"/>
</dbReference>
<feature type="domain" description="Peptidase M14" evidence="12">
    <location>
        <begin position="3122"/>
        <end position="3440"/>
    </location>
</feature>
<dbReference type="SMART" id="SM00631">
    <property type="entry name" value="Zn_pept"/>
    <property type="match status" value="1"/>
</dbReference>
<dbReference type="InterPro" id="IPR008969">
    <property type="entry name" value="CarboxyPept-like_regulatory"/>
</dbReference>
<dbReference type="CDD" id="cd03858">
    <property type="entry name" value="M14_CP_N-E_like"/>
    <property type="match status" value="1"/>
</dbReference>
<feature type="region of interest" description="Disordered" evidence="11">
    <location>
        <begin position="2677"/>
        <end position="2698"/>
    </location>
</feature>
<dbReference type="WBParaSite" id="MBELARI_LOCUS19338">
    <property type="protein sequence ID" value="MBELARI_LOCUS19338"/>
    <property type="gene ID" value="MBELARI_LOCUS19338"/>
</dbReference>
<dbReference type="PANTHER" id="PTHR13950:SF9">
    <property type="entry name" value="RABCONNECTIN-3A"/>
    <property type="match status" value="1"/>
</dbReference>
<dbReference type="PANTHER" id="PTHR13950">
    <property type="entry name" value="RABCONNECTIN-RELATED"/>
    <property type="match status" value="1"/>
</dbReference>
<accession>A0AAF3EYN0</accession>
<dbReference type="PROSITE" id="PS00132">
    <property type="entry name" value="CARBOXYPEPT_ZN_1"/>
    <property type="match status" value="1"/>
</dbReference>
<dbReference type="SUPFAM" id="SSF49464">
    <property type="entry name" value="Carboxypeptidase regulatory domain-like"/>
    <property type="match status" value="1"/>
</dbReference>
<evidence type="ECO:0000256" key="2">
    <source>
        <dbReference type="ARBA" id="ARBA00005988"/>
    </source>
</evidence>
<keyword evidence="9" id="KW-0853">WD repeat</keyword>
<dbReference type="CDD" id="cd11308">
    <property type="entry name" value="Peptidase_M14NE-CP-C_like"/>
    <property type="match status" value="1"/>
</dbReference>
<dbReference type="InterPro" id="IPR000834">
    <property type="entry name" value="Peptidase_M14"/>
</dbReference>
<dbReference type="Pfam" id="PF12234">
    <property type="entry name" value="Rav1p_C"/>
    <property type="match status" value="2"/>
</dbReference>
<dbReference type="Pfam" id="PF13620">
    <property type="entry name" value="CarboxypepD_reg"/>
    <property type="match status" value="1"/>
</dbReference>
<organism evidence="13 14">
    <name type="scientific">Mesorhabditis belari</name>
    <dbReference type="NCBI Taxonomy" id="2138241"/>
    <lineage>
        <taxon>Eukaryota</taxon>
        <taxon>Metazoa</taxon>
        <taxon>Ecdysozoa</taxon>
        <taxon>Nematoda</taxon>
        <taxon>Chromadorea</taxon>
        <taxon>Rhabditida</taxon>
        <taxon>Rhabditina</taxon>
        <taxon>Rhabditomorpha</taxon>
        <taxon>Rhabditoidea</taxon>
        <taxon>Rhabditidae</taxon>
        <taxon>Mesorhabditinae</taxon>
        <taxon>Mesorhabditis</taxon>
    </lineage>
</organism>
<dbReference type="Gene3D" id="2.60.40.1120">
    <property type="entry name" value="Carboxypeptidase-like, regulatory domain"/>
    <property type="match status" value="1"/>
</dbReference>
<dbReference type="GO" id="GO:0043291">
    <property type="term" value="C:RAVE complex"/>
    <property type="evidence" value="ECO:0007669"/>
    <property type="project" value="TreeGrafter"/>
</dbReference>
<dbReference type="InterPro" id="IPR022033">
    <property type="entry name" value="Rav1p_C"/>
</dbReference>
<keyword evidence="7" id="KW-0862">Zinc</keyword>
<feature type="compositionally biased region" description="Acidic residues" evidence="11">
    <location>
        <begin position="423"/>
        <end position="432"/>
    </location>
</feature>
<keyword evidence="3" id="KW-0121">Carboxypeptidase</keyword>
<dbReference type="FunFam" id="2.60.40.1120:FF:000019">
    <property type="entry name" value="Carboxypeptidase D"/>
    <property type="match status" value="1"/>
</dbReference>
<protein>
    <recommendedName>
        <fullName evidence="12">Peptidase M14 domain-containing protein</fullName>
    </recommendedName>
</protein>
<feature type="compositionally biased region" description="Polar residues" evidence="11">
    <location>
        <begin position="438"/>
        <end position="465"/>
    </location>
</feature>
<dbReference type="InterPro" id="IPR036322">
    <property type="entry name" value="WD40_repeat_dom_sf"/>
</dbReference>
<evidence type="ECO:0000313" key="14">
    <source>
        <dbReference type="WBParaSite" id="MBELARI_LOCUS19338"/>
    </source>
</evidence>
<dbReference type="GO" id="GO:0006508">
    <property type="term" value="P:proteolysis"/>
    <property type="evidence" value="ECO:0007669"/>
    <property type="project" value="UniProtKB-KW"/>
</dbReference>
<dbReference type="PROSITE" id="PS52035">
    <property type="entry name" value="PEPTIDASE_M14"/>
    <property type="match status" value="1"/>
</dbReference>
<evidence type="ECO:0000259" key="12">
    <source>
        <dbReference type="PROSITE" id="PS52035"/>
    </source>
</evidence>
<dbReference type="GO" id="GO:0007035">
    <property type="term" value="P:vacuolar acidification"/>
    <property type="evidence" value="ECO:0007669"/>
    <property type="project" value="TreeGrafter"/>
</dbReference>
<dbReference type="InterPro" id="IPR057246">
    <property type="entry name" value="CARBOXYPEPT_ZN_1"/>
</dbReference>
<dbReference type="InterPro" id="IPR015943">
    <property type="entry name" value="WD40/YVTN_repeat-like_dom_sf"/>
</dbReference>
<feature type="repeat" description="WD" evidence="9">
    <location>
        <begin position="2993"/>
        <end position="3026"/>
    </location>
</feature>
<dbReference type="SUPFAM" id="SSF53187">
    <property type="entry name" value="Zn-dependent exopeptidases"/>
    <property type="match status" value="1"/>
</dbReference>
<dbReference type="SUPFAM" id="SSF50978">
    <property type="entry name" value="WD40 repeat-like"/>
    <property type="match status" value="2"/>
</dbReference>